<reference evidence="3" key="1">
    <citation type="submission" date="2012-02" db="EMBL/GenBank/DDBJ databases">
        <title>The complete genome of Echinicola vietnamensis DSM 17526.</title>
        <authorList>
            <person name="Lucas S."/>
            <person name="Copeland A."/>
            <person name="Lapidus A."/>
            <person name="Glavina del Rio T."/>
            <person name="Dalin E."/>
            <person name="Tice H."/>
            <person name="Bruce D."/>
            <person name="Goodwin L."/>
            <person name="Pitluck S."/>
            <person name="Peters L."/>
            <person name="Ovchinnikova G."/>
            <person name="Teshima H."/>
            <person name="Kyrpides N."/>
            <person name="Mavromatis K."/>
            <person name="Ivanova N."/>
            <person name="Brettin T."/>
            <person name="Detter J.C."/>
            <person name="Han C."/>
            <person name="Larimer F."/>
            <person name="Land M."/>
            <person name="Hauser L."/>
            <person name="Markowitz V."/>
            <person name="Cheng J.-F."/>
            <person name="Hugenholtz P."/>
            <person name="Woyke T."/>
            <person name="Wu D."/>
            <person name="Brambilla E."/>
            <person name="Klenk H.-P."/>
            <person name="Eisen J.A."/>
        </authorList>
    </citation>
    <scope>NUCLEOTIDE SEQUENCE [LARGE SCALE GENOMIC DNA]</scope>
    <source>
        <strain evidence="3">DSM 17526 / LMG 23754 / KMM 6221</strain>
    </source>
</reference>
<dbReference type="AlphaFoldDB" id="L0FX48"/>
<feature type="transmembrane region" description="Helical" evidence="1">
    <location>
        <begin position="82"/>
        <end position="104"/>
    </location>
</feature>
<dbReference type="STRING" id="926556.Echvi_1065"/>
<dbReference type="KEGG" id="evi:Echvi_1065"/>
<organism evidence="2 3">
    <name type="scientific">Echinicola vietnamensis (strain DSM 17526 / LMG 23754 / KMM 6221)</name>
    <dbReference type="NCBI Taxonomy" id="926556"/>
    <lineage>
        <taxon>Bacteria</taxon>
        <taxon>Pseudomonadati</taxon>
        <taxon>Bacteroidota</taxon>
        <taxon>Cytophagia</taxon>
        <taxon>Cytophagales</taxon>
        <taxon>Cyclobacteriaceae</taxon>
        <taxon>Echinicola</taxon>
    </lineage>
</organism>
<proteinExistence type="predicted"/>
<dbReference type="eggNOG" id="ENOG5033309">
    <property type="taxonomic scope" value="Bacteria"/>
</dbReference>
<dbReference type="PATRIC" id="fig|926556.3.peg.1109"/>
<dbReference type="HOGENOM" id="CLU_1774457_0_0_10"/>
<sequence>MSSSSMKKEIYWLVGTLILVIVLHFFHFGGEGFQPGTQFDVEVFDTYFAMSSLYFLWPFAVSCFFLVYLVKVIATAFSSGPANLVLMITSIFLLLFTTRGSLIMAGVLQGQVLVDFATAMVVIQLVLSVLLAYTAFRTGNLKKYGW</sequence>
<evidence type="ECO:0000313" key="2">
    <source>
        <dbReference type="EMBL" id="AGA77336.1"/>
    </source>
</evidence>
<dbReference type="Proteomes" id="UP000010796">
    <property type="component" value="Chromosome"/>
</dbReference>
<feature type="transmembrane region" description="Helical" evidence="1">
    <location>
        <begin position="10"/>
        <end position="27"/>
    </location>
</feature>
<keyword evidence="1" id="KW-1133">Transmembrane helix</keyword>
<feature type="transmembrane region" description="Helical" evidence="1">
    <location>
        <begin position="47"/>
        <end position="70"/>
    </location>
</feature>
<keyword evidence="3" id="KW-1185">Reference proteome</keyword>
<accession>L0FX48</accession>
<keyword evidence="1" id="KW-0812">Transmembrane</keyword>
<gene>
    <name evidence="2" type="ordered locus">Echvi_1065</name>
</gene>
<feature type="transmembrane region" description="Helical" evidence="1">
    <location>
        <begin position="116"/>
        <end position="136"/>
    </location>
</feature>
<evidence type="ECO:0000256" key="1">
    <source>
        <dbReference type="SAM" id="Phobius"/>
    </source>
</evidence>
<dbReference type="EMBL" id="CP003346">
    <property type="protein sequence ID" value="AGA77336.1"/>
    <property type="molecule type" value="Genomic_DNA"/>
</dbReference>
<name>L0FX48_ECHVK</name>
<keyword evidence="1" id="KW-0472">Membrane</keyword>
<protein>
    <submittedName>
        <fullName evidence="2">Uncharacterized protein</fullName>
    </submittedName>
</protein>
<evidence type="ECO:0000313" key="3">
    <source>
        <dbReference type="Proteomes" id="UP000010796"/>
    </source>
</evidence>